<dbReference type="Pfam" id="PF13557">
    <property type="entry name" value="Phenol_MetA_deg"/>
    <property type="match status" value="1"/>
</dbReference>
<sequence>MKTYITAALLIMMGIYTMQASEMPIKLCYRTVSYTSMEFDDFCDVCGCSGNGGSMGFGTGLNNNFIGLRYIGQRYRSRDGIFSNSPWIDENFNTIQLWTQIPVGKRLIINAVMPYQFHSREFSDNTEQHINGLGDATVLGFYQILKQTPDSIISIEPQHTLQLGGGIKMPTGKFDEENLEGSVNPSFQLGTGSWDYVLGANYGVTHRNWGLSAMVNYTIKTKNDKEYRFGNQFNYALNAYKTYYLGTNFALTPQAGIGGEHFEKNKEFGFEVNDTGGNALFSRLGVEVNYRQYALGLSSMLPVAQDLNNGKVEVKSRFSVYLNINI</sequence>
<organism evidence="1 2">
    <name type="scientific">Flagellimonas oceani</name>
    <dbReference type="NCBI Taxonomy" id="2698672"/>
    <lineage>
        <taxon>Bacteria</taxon>
        <taxon>Pseudomonadati</taxon>
        <taxon>Bacteroidota</taxon>
        <taxon>Flavobacteriia</taxon>
        <taxon>Flavobacteriales</taxon>
        <taxon>Flavobacteriaceae</taxon>
        <taxon>Flagellimonas</taxon>
    </lineage>
</organism>
<evidence type="ECO:0000313" key="2">
    <source>
        <dbReference type="Proteomes" id="UP000502928"/>
    </source>
</evidence>
<dbReference type="SUPFAM" id="SSF103515">
    <property type="entry name" value="Autotransporter"/>
    <property type="match status" value="1"/>
</dbReference>
<keyword evidence="2" id="KW-1185">Reference proteome</keyword>
<gene>
    <name evidence="1" type="ORF">GVT53_09850</name>
</gene>
<dbReference type="AlphaFoldDB" id="A0A6G7J273"/>
<dbReference type="Proteomes" id="UP000502928">
    <property type="component" value="Chromosome"/>
</dbReference>
<dbReference type="RefSeq" id="WP_166248496.1">
    <property type="nucleotide sequence ID" value="NZ_CP049616.1"/>
</dbReference>
<dbReference type="EMBL" id="CP049616">
    <property type="protein sequence ID" value="QII44971.1"/>
    <property type="molecule type" value="Genomic_DNA"/>
</dbReference>
<name>A0A6G7J273_9FLAO</name>
<evidence type="ECO:0000313" key="1">
    <source>
        <dbReference type="EMBL" id="QII44971.1"/>
    </source>
</evidence>
<protein>
    <submittedName>
        <fullName evidence="1">Autotransporter outer membrane beta-barrel domain-containing protein</fullName>
    </submittedName>
</protein>
<accession>A0A6G7J273</accession>
<proteinExistence type="predicted"/>
<reference evidence="1 2" key="1">
    <citation type="submission" date="2020-02" db="EMBL/GenBank/DDBJ databases">
        <title>Complete genome of Muricauda sp. 501str8.</title>
        <authorList>
            <person name="Dong B."/>
            <person name="Zhu S."/>
            <person name="Yang J."/>
            <person name="Chen J."/>
        </authorList>
    </citation>
    <scope>NUCLEOTIDE SEQUENCE [LARGE SCALE GENOMIC DNA]</scope>
    <source>
        <strain evidence="1 2">501str8</strain>
    </source>
</reference>
<dbReference type="InterPro" id="IPR036709">
    <property type="entry name" value="Autotransporte_beta_dom_sf"/>
</dbReference>
<dbReference type="InterPro" id="IPR025737">
    <property type="entry name" value="FApF"/>
</dbReference>
<dbReference type="KEGG" id="mut:GVT53_09850"/>